<keyword evidence="2" id="KW-1185">Reference proteome</keyword>
<organism evidence="1 2">
    <name type="scientific">Atta colombica</name>
    <dbReference type="NCBI Taxonomy" id="520822"/>
    <lineage>
        <taxon>Eukaryota</taxon>
        <taxon>Metazoa</taxon>
        <taxon>Ecdysozoa</taxon>
        <taxon>Arthropoda</taxon>
        <taxon>Hexapoda</taxon>
        <taxon>Insecta</taxon>
        <taxon>Pterygota</taxon>
        <taxon>Neoptera</taxon>
        <taxon>Endopterygota</taxon>
        <taxon>Hymenoptera</taxon>
        <taxon>Apocrita</taxon>
        <taxon>Aculeata</taxon>
        <taxon>Formicoidea</taxon>
        <taxon>Formicidae</taxon>
        <taxon>Myrmicinae</taxon>
        <taxon>Atta</taxon>
    </lineage>
</organism>
<dbReference type="EMBL" id="KQ976455">
    <property type="protein sequence ID" value="KYM85161.1"/>
    <property type="molecule type" value="Genomic_DNA"/>
</dbReference>
<reference evidence="1 2" key="1">
    <citation type="submission" date="2015-09" db="EMBL/GenBank/DDBJ databases">
        <title>Atta colombica WGS genome.</title>
        <authorList>
            <person name="Nygaard S."/>
            <person name="Hu H."/>
            <person name="Boomsma J."/>
            <person name="Zhang G."/>
        </authorList>
    </citation>
    <scope>NUCLEOTIDE SEQUENCE [LARGE SCALE GENOMIC DNA]</scope>
    <source>
        <strain evidence="1">Treedump-2</strain>
        <tissue evidence="1">Whole body</tissue>
    </source>
</reference>
<dbReference type="AlphaFoldDB" id="A0A195BJ84"/>
<protein>
    <submittedName>
        <fullName evidence="1">Uncharacterized protein</fullName>
    </submittedName>
</protein>
<gene>
    <name evidence="1" type="ORF">ALC53_04949</name>
</gene>
<proteinExistence type="predicted"/>
<evidence type="ECO:0000313" key="1">
    <source>
        <dbReference type="EMBL" id="KYM85161.1"/>
    </source>
</evidence>
<accession>A0A195BJ84</accession>
<name>A0A195BJ84_9HYME</name>
<sequence length="125" mass="14107">MHQRWQTSFRDDRFCVCREYVIGAICSHVTCSGSSRVKSSDGSRRAATGEPGCCARARWGEEPRDRDLFISRRARVRSYILPLLPPSPPIPPPAPPAHNLFLRFSLSLRDFLLLRLYPPVLSAVA</sequence>
<dbReference type="Proteomes" id="UP000078540">
    <property type="component" value="Unassembled WGS sequence"/>
</dbReference>
<evidence type="ECO:0000313" key="2">
    <source>
        <dbReference type="Proteomes" id="UP000078540"/>
    </source>
</evidence>